<protein>
    <submittedName>
        <fullName evidence="1">Uncharacterized protein</fullName>
    </submittedName>
</protein>
<evidence type="ECO:0000313" key="2">
    <source>
        <dbReference type="Proteomes" id="UP000004625"/>
    </source>
</evidence>
<accession>G9ZTD0</accession>
<dbReference type="Proteomes" id="UP000004625">
    <property type="component" value="Unassembled WGS sequence"/>
</dbReference>
<comment type="caution">
    <text evidence="1">The sequence shown here is derived from an EMBL/GenBank/DDBJ whole genome shotgun (WGS) entry which is preliminary data.</text>
</comment>
<reference evidence="1 2" key="1">
    <citation type="submission" date="2011-09" db="EMBL/GenBank/DDBJ databases">
        <authorList>
            <person name="Weinstock G."/>
            <person name="Sodergren E."/>
            <person name="Clifton S."/>
            <person name="Fulton L."/>
            <person name="Fulton B."/>
            <person name="Courtney L."/>
            <person name="Fronick C."/>
            <person name="Harrison M."/>
            <person name="Strong C."/>
            <person name="Farmer C."/>
            <person name="Delahaunty K."/>
            <person name="Markovic C."/>
            <person name="Hall O."/>
            <person name="Minx P."/>
            <person name="Tomlinson C."/>
            <person name="Mitreva M."/>
            <person name="Hou S."/>
            <person name="Chen J."/>
            <person name="Wollam A."/>
            <person name="Pepin K.H."/>
            <person name="Johnson M."/>
            <person name="Bhonagiri V."/>
            <person name="Zhang X."/>
            <person name="Suruliraj S."/>
            <person name="Warren W."/>
            <person name="Chinwalla A."/>
            <person name="Mardis E.R."/>
            <person name="Wilson R.K."/>
        </authorList>
    </citation>
    <scope>NUCLEOTIDE SEQUENCE [LARGE SCALE GENOMIC DNA]</scope>
    <source>
        <strain evidence="1 2">F0439</strain>
    </source>
</reference>
<dbReference type="HOGENOM" id="CLU_3169530_0_0_9"/>
<proteinExistence type="predicted"/>
<gene>
    <name evidence="1" type="ORF">HMPREF9103_03015</name>
</gene>
<dbReference type="EMBL" id="AGEY01000207">
    <property type="protein sequence ID" value="EHL95345.1"/>
    <property type="molecule type" value="Genomic_DNA"/>
</dbReference>
<evidence type="ECO:0000313" key="1">
    <source>
        <dbReference type="EMBL" id="EHL95345.1"/>
    </source>
</evidence>
<dbReference type="AlphaFoldDB" id="G9ZTD0"/>
<sequence length="47" mass="5333">MTLTLSSLFQNVNEVLNIYTKLFLTQPDSKACGGKREWPLLPLASFF</sequence>
<keyword evidence="2" id="KW-1185">Reference proteome</keyword>
<organism evidence="1 2">
    <name type="scientific">Lentilactobacillus parafarraginis F0439</name>
    <dbReference type="NCBI Taxonomy" id="797515"/>
    <lineage>
        <taxon>Bacteria</taxon>
        <taxon>Bacillati</taxon>
        <taxon>Bacillota</taxon>
        <taxon>Bacilli</taxon>
        <taxon>Lactobacillales</taxon>
        <taxon>Lactobacillaceae</taxon>
        <taxon>Lentilactobacillus</taxon>
    </lineage>
</organism>
<name>G9ZTD0_9LACO</name>